<dbReference type="InterPro" id="IPR006842">
    <property type="entry name" value="Transposase_31"/>
</dbReference>
<organism evidence="3 4">
    <name type="scientific">Photorhabdus australis subsp. thailandensis</name>
    <dbReference type="NCBI Taxonomy" id="2805096"/>
    <lineage>
        <taxon>Bacteria</taxon>
        <taxon>Pseudomonadati</taxon>
        <taxon>Pseudomonadota</taxon>
        <taxon>Gammaproteobacteria</taxon>
        <taxon>Enterobacterales</taxon>
        <taxon>Morganellaceae</taxon>
        <taxon>Photorhabdus</taxon>
    </lineage>
</organism>
<proteinExistence type="inferred from homology"/>
<comment type="similarity">
    <text evidence="1">Belongs to the Rpn/YhgA-like nuclease family.</text>
</comment>
<name>A0A1C0U0C0_9GAMM</name>
<reference evidence="3 4" key="1">
    <citation type="submission" date="2015-12" db="EMBL/GenBank/DDBJ databases">
        <title>Genome comparisons provide insights into the role of secondary metabolites in the pathogenic phase of the Photorhabdus life cycle.</title>
        <authorList>
            <person name="Tobias N.J."/>
            <person name="Mishra B."/>
            <person name="Gupta D.K."/>
            <person name="Thines M."/>
            <person name="Stinear T.P."/>
            <person name="Bode H.B."/>
        </authorList>
    </citation>
    <scope>NUCLEOTIDE SEQUENCE [LARGE SCALE GENOMIC DNA]</scope>
    <source>
        <strain evidence="3 4">PB68.1</strain>
    </source>
</reference>
<comment type="caution">
    <text evidence="3">The sequence shown here is derived from an EMBL/GenBank/DDBJ whole genome shotgun (WGS) entry which is preliminary data.</text>
</comment>
<dbReference type="GO" id="GO:1990238">
    <property type="term" value="F:double-stranded DNA endonuclease activity"/>
    <property type="evidence" value="ECO:0007669"/>
    <property type="project" value="TreeGrafter"/>
</dbReference>
<feature type="domain" description="Transposase (putative) YhgA-like" evidence="2">
    <location>
        <begin position="9"/>
        <end position="209"/>
    </location>
</feature>
<dbReference type="AlphaFoldDB" id="A0A1C0U0C0"/>
<dbReference type="Pfam" id="PF04754">
    <property type="entry name" value="Transposase_31"/>
    <property type="match status" value="1"/>
</dbReference>
<dbReference type="EMBL" id="LOMY01000152">
    <property type="protein sequence ID" value="OCQ51373.1"/>
    <property type="molecule type" value="Genomic_DNA"/>
</dbReference>
<dbReference type="Proteomes" id="UP000093476">
    <property type="component" value="Unassembled WGS sequence"/>
</dbReference>
<protein>
    <submittedName>
        <fullName evidence="3">Putative transposase</fullName>
    </submittedName>
</protein>
<dbReference type="PATRIC" id="fig|286156.4.peg.3963"/>
<keyword evidence="4" id="KW-1185">Reference proteome</keyword>
<evidence type="ECO:0000313" key="3">
    <source>
        <dbReference type="EMBL" id="OCQ51373.1"/>
    </source>
</evidence>
<dbReference type="STRING" id="286156.Ppb6_03445"/>
<evidence type="ECO:0000259" key="2">
    <source>
        <dbReference type="Pfam" id="PF04754"/>
    </source>
</evidence>
<dbReference type="GO" id="GO:0006310">
    <property type="term" value="P:DNA recombination"/>
    <property type="evidence" value="ECO:0007669"/>
    <property type="project" value="TreeGrafter"/>
</dbReference>
<dbReference type="RefSeq" id="WP_065824146.1">
    <property type="nucleotide sequence ID" value="NZ_CAWMQZ010000152.1"/>
</dbReference>
<gene>
    <name evidence="3" type="ORF">Ppb6_03445</name>
</gene>
<dbReference type="InterPro" id="IPR010106">
    <property type="entry name" value="RpnA"/>
</dbReference>
<sequence>MAKKEKRPHHDALFKHFLTQPETAREFLSLYLPEEIQLLCDLATLKLESGSFVDRHLRQLHSDVLYSVETARGQGYIYCLIEHQSTPDPLMAWRLMYYAMSAMAAHLKKGHTELPLVAPLLFYHGEVRPYPYSNRWLDCFTLPEQATRLYRQAFPLVDVSVLSDEEILTHKGVALMELVQKHIRCRDMLEWVPQLVELLNAGYNTAEQRNVVLRYILLNGHTLDLSQFVHQLIEQSPEHETMLMTIAEQLEQKGLERGIELGREEGREEGIELGREEGIELGREKGIELGREEGIELGREKGKVETARALLRHGVSLDIIVTSTGLSRDKIEALKH</sequence>
<accession>A0A1C0U0C0</accession>
<dbReference type="PANTHER" id="PTHR34611:SF2">
    <property type="entry name" value="INACTIVE RECOMBINATION-PROMOTING NUCLEASE-LIKE PROTEIN RPNE-RELATED"/>
    <property type="match status" value="1"/>
</dbReference>
<evidence type="ECO:0000256" key="1">
    <source>
        <dbReference type="ARBA" id="ARBA00009787"/>
    </source>
</evidence>
<dbReference type="NCBIfam" id="TIGR01784">
    <property type="entry name" value="T_den_put_tspse"/>
    <property type="match status" value="1"/>
</dbReference>
<dbReference type="PANTHER" id="PTHR34611">
    <property type="match status" value="1"/>
</dbReference>
<evidence type="ECO:0000313" key="4">
    <source>
        <dbReference type="Proteomes" id="UP000093476"/>
    </source>
</evidence>
<dbReference type="InterPro" id="IPR051699">
    <property type="entry name" value="Rpn/YhgA-like_nuclease"/>
</dbReference>